<dbReference type="EMBL" id="BMJM01000012">
    <property type="protein sequence ID" value="GGE19417.1"/>
    <property type="molecule type" value="Genomic_DNA"/>
</dbReference>
<reference evidence="1" key="2">
    <citation type="submission" date="2020-09" db="EMBL/GenBank/DDBJ databases">
        <authorList>
            <person name="Sun Q."/>
            <person name="Zhou Y."/>
        </authorList>
    </citation>
    <scope>NUCLEOTIDE SEQUENCE</scope>
    <source>
        <strain evidence="1">CGMCC 1.15519</strain>
    </source>
</reference>
<reference evidence="1" key="1">
    <citation type="journal article" date="2014" name="Int. J. Syst. Evol. Microbiol.">
        <title>Complete genome sequence of Corynebacterium casei LMG S-19264T (=DSM 44701T), isolated from a smear-ripened cheese.</title>
        <authorList>
            <consortium name="US DOE Joint Genome Institute (JGI-PGF)"/>
            <person name="Walter F."/>
            <person name="Albersmeier A."/>
            <person name="Kalinowski J."/>
            <person name="Ruckert C."/>
        </authorList>
    </citation>
    <scope>NUCLEOTIDE SEQUENCE</scope>
    <source>
        <strain evidence="1">CGMCC 1.15519</strain>
    </source>
</reference>
<proteinExistence type="predicted"/>
<keyword evidence="2" id="KW-1185">Reference proteome</keyword>
<sequence length="73" mass="7592">MWTVTIISSGIGVLLFFTGMAGAKSAVQEAASAAQAMAFAVIPYIMSRALEARAAETLRNRAISGSQNAAEKD</sequence>
<organism evidence="1 2">
    <name type="scientific">Sandarakinorhabdus glacialis</name>
    <dbReference type="NCBI Taxonomy" id="1614636"/>
    <lineage>
        <taxon>Bacteria</taxon>
        <taxon>Pseudomonadati</taxon>
        <taxon>Pseudomonadota</taxon>
        <taxon>Alphaproteobacteria</taxon>
        <taxon>Sphingomonadales</taxon>
        <taxon>Sphingosinicellaceae</taxon>
        <taxon>Sandarakinorhabdus</taxon>
    </lineage>
</organism>
<gene>
    <name evidence="1" type="ORF">GCM10011529_27450</name>
</gene>
<dbReference type="Proteomes" id="UP000635071">
    <property type="component" value="Unassembled WGS sequence"/>
</dbReference>
<protein>
    <submittedName>
        <fullName evidence="1">Uncharacterized protein</fullName>
    </submittedName>
</protein>
<comment type="caution">
    <text evidence="1">The sequence shown here is derived from an EMBL/GenBank/DDBJ whole genome shotgun (WGS) entry which is preliminary data.</text>
</comment>
<name>A0A917EAI9_9SPHN</name>
<evidence type="ECO:0000313" key="2">
    <source>
        <dbReference type="Proteomes" id="UP000635071"/>
    </source>
</evidence>
<evidence type="ECO:0000313" key="1">
    <source>
        <dbReference type="EMBL" id="GGE19417.1"/>
    </source>
</evidence>
<accession>A0A917EAI9</accession>
<dbReference type="AlphaFoldDB" id="A0A917EAI9"/>